<gene>
    <name evidence="2" type="ORF">BOCO_0780</name>
</gene>
<feature type="domain" description="Antitoxin SocA-like Panacea" evidence="1">
    <location>
        <begin position="29"/>
        <end position="117"/>
    </location>
</feature>
<comment type="caution">
    <text evidence="2">The sequence shown here is derived from an EMBL/GenBank/DDBJ whole genome shotgun (WGS) entry which is preliminary data.</text>
</comment>
<proteinExistence type="predicted"/>
<sequence length="171" mass="19240">MTTALELANLFIKAHGYDLILNNVRLNTLVYWAQVESFRIWQKPVFTDHVEAWLMGPVALEVFQAFKGYGKRRLVLPRGEIASDQLSLSLVADVMDKYGFLTTYDLVCFTQRPGSAWQLAYQQGAESQITEDLILASTDGVVQPKSQGSLAAAIEQVNRTWPNTFRILKNA</sequence>
<dbReference type="InterPro" id="IPR025272">
    <property type="entry name" value="SocA_Panacea"/>
</dbReference>
<accession>A0A261ETT0</accession>
<dbReference type="AlphaFoldDB" id="A0A261ETT0"/>
<dbReference type="OrthoDB" id="9799173at2"/>
<organism evidence="2 3">
    <name type="scientific">Bombiscardovia coagulans</name>
    <dbReference type="NCBI Taxonomy" id="686666"/>
    <lineage>
        <taxon>Bacteria</taxon>
        <taxon>Bacillati</taxon>
        <taxon>Actinomycetota</taxon>
        <taxon>Actinomycetes</taxon>
        <taxon>Bifidobacteriales</taxon>
        <taxon>Bifidobacteriaceae</taxon>
        <taxon>Bombiscardovia</taxon>
    </lineage>
</organism>
<evidence type="ECO:0000313" key="2">
    <source>
        <dbReference type="EMBL" id="OZG50263.1"/>
    </source>
</evidence>
<dbReference type="Proteomes" id="UP000216004">
    <property type="component" value="Unassembled WGS sequence"/>
</dbReference>
<reference evidence="2 3" key="1">
    <citation type="journal article" date="2017" name="BMC Genomics">
        <title>Comparative genomic and phylogenomic analyses of the Bifidobacteriaceae family.</title>
        <authorList>
            <person name="Lugli G.A."/>
            <person name="Milani C."/>
            <person name="Turroni F."/>
            <person name="Duranti S."/>
            <person name="Mancabelli L."/>
            <person name="Mangifesta M."/>
            <person name="Ferrario C."/>
            <person name="Modesto M."/>
            <person name="Mattarelli P."/>
            <person name="Jiri K."/>
            <person name="van Sinderen D."/>
            <person name="Ventura M."/>
        </authorList>
    </citation>
    <scope>NUCLEOTIDE SEQUENCE [LARGE SCALE GENOMIC DNA]</scope>
    <source>
        <strain evidence="2 3">DSM 22924</strain>
    </source>
</reference>
<protein>
    <recommendedName>
        <fullName evidence="1">Antitoxin SocA-like Panacea domain-containing protein</fullName>
    </recommendedName>
</protein>
<dbReference type="Pfam" id="PF13274">
    <property type="entry name" value="SocA_Panacea"/>
    <property type="match status" value="1"/>
</dbReference>
<keyword evidence="3" id="KW-1185">Reference proteome</keyword>
<evidence type="ECO:0000313" key="3">
    <source>
        <dbReference type="Proteomes" id="UP000216004"/>
    </source>
</evidence>
<name>A0A261ETT0_9BIFI</name>
<evidence type="ECO:0000259" key="1">
    <source>
        <dbReference type="Pfam" id="PF13274"/>
    </source>
</evidence>
<dbReference type="EMBL" id="MWWS01000004">
    <property type="protein sequence ID" value="OZG50263.1"/>
    <property type="molecule type" value="Genomic_DNA"/>
</dbReference>
<dbReference type="RefSeq" id="WP_158520409.1">
    <property type="nucleotide sequence ID" value="NZ_MWWS01000004.1"/>
</dbReference>